<gene>
    <name evidence="1" type="ORF">OMM_10171</name>
</gene>
<dbReference type="EMBL" id="ATBP01000832">
    <property type="protein sequence ID" value="ETR68787.1"/>
    <property type="molecule type" value="Genomic_DNA"/>
</dbReference>
<dbReference type="InterPro" id="IPR011990">
    <property type="entry name" value="TPR-like_helical_dom_sf"/>
</dbReference>
<evidence type="ECO:0000313" key="2">
    <source>
        <dbReference type="Proteomes" id="UP000189670"/>
    </source>
</evidence>
<comment type="caution">
    <text evidence="1">The sequence shown here is derived from an EMBL/GenBank/DDBJ whole genome shotgun (WGS) entry which is preliminary data.</text>
</comment>
<reference evidence="2" key="1">
    <citation type="submission" date="2012-11" db="EMBL/GenBank/DDBJ databases">
        <authorList>
            <person name="Lucero-Rivera Y.E."/>
            <person name="Tovar-Ramirez D."/>
        </authorList>
    </citation>
    <scope>NUCLEOTIDE SEQUENCE [LARGE SCALE GENOMIC DNA]</scope>
    <source>
        <strain evidence="2">Araruama</strain>
    </source>
</reference>
<dbReference type="InterPro" id="IPR013783">
    <property type="entry name" value="Ig-like_fold"/>
</dbReference>
<dbReference type="Gene3D" id="1.25.40.10">
    <property type="entry name" value="Tetratricopeptide repeat domain"/>
    <property type="match status" value="1"/>
</dbReference>
<dbReference type="Pfam" id="PF09136">
    <property type="entry name" value="Glucodextran_B"/>
    <property type="match status" value="1"/>
</dbReference>
<name>A0A1V1P1P0_9BACT</name>
<dbReference type="AlphaFoldDB" id="A0A1V1P1P0"/>
<dbReference type="SUPFAM" id="SSF48452">
    <property type="entry name" value="TPR-like"/>
    <property type="match status" value="1"/>
</dbReference>
<proteinExistence type="predicted"/>
<evidence type="ECO:0000313" key="1">
    <source>
        <dbReference type="EMBL" id="ETR68787.1"/>
    </source>
</evidence>
<dbReference type="Proteomes" id="UP000189670">
    <property type="component" value="Unassembled WGS sequence"/>
</dbReference>
<accession>A0A1V1P1P0</accession>
<dbReference type="Gene3D" id="2.60.40.10">
    <property type="entry name" value="Immunoglobulins"/>
    <property type="match status" value="1"/>
</dbReference>
<organism evidence="1 2">
    <name type="scientific">Candidatus Magnetoglobus multicellularis str. Araruama</name>
    <dbReference type="NCBI Taxonomy" id="890399"/>
    <lineage>
        <taxon>Bacteria</taxon>
        <taxon>Pseudomonadati</taxon>
        <taxon>Thermodesulfobacteriota</taxon>
        <taxon>Desulfobacteria</taxon>
        <taxon>Desulfobacterales</taxon>
        <taxon>Desulfobacteraceae</taxon>
        <taxon>Candidatus Magnetoglobus</taxon>
    </lineage>
</organism>
<sequence length="356" mass="40922">MYSLAAILFFIVTYQKKQKKYGITQVPFNGKWWHYYERGLSFEEGGLWKEAEADFRTAISKRNNDSNFARTYGRHWISINNKPGYFPQRELGIVLYRQDFIEQAIDMLEASIKTQASTRAKIYLNRARKKFIKKNQSDVSNPYIEIYSPQNSSWTNDSLICIEGIVKDDTFVQSIQVDNKDIYIDQSNERIRFNMQKTLIEGKNIISIIAHDLSGKQSIKNITINVDYIGPSIHIENIQKTQSELICKGSIFDNSGIVKVTINEVEHICSNKKNFSFIKRFSLKKNVFSIDISAIDLAGNKTSANIPFFPDNNTSSKKKLLAYNGNSEINNMMIFALTNNISQNDNKSPEIILKKI</sequence>
<protein>
    <submittedName>
        <fullName evidence="1">Uncharacterized protein</fullName>
    </submittedName>
</protein>